<gene>
    <name evidence="1" type="ORF">BVRB_031000</name>
</gene>
<proteinExistence type="predicted"/>
<dbReference type="AlphaFoldDB" id="A0A0J8DRV9"/>
<dbReference type="Gramene" id="KMS93485">
    <property type="protein sequence ID" value="KMS93485"/>
    <property type="gene ID" value="BVRB_031000"/>
</dbReference>
<evidence type="ECO:0000313" key="2">
    <source>
        <dbReference type="Proteomes" id="UP000035740"/>
    </source>
</evidence>
<accession>A0A0J8DRV9</accession>
<keyword evidence="2" id="KW-1185">Reference proteome</keyword>
<dbReference type="EMBL" id="KQ102251">
    <property type="protein sequence ID" value="KMS93485.1"/>
    <property type="molecule type" value="Genomic_DNA"/>
</dbReference>
<evidence type="ECO:0000313" key="1">
    <source>
        <dbReference type="EMBL" id="KMS93485.1"/>
    </source>
</evidence>
<protein>
    <submittedName>
        <fullName evidence="1">Uncharacterized protein</fullName>
    </submittedName>
</protein>
<name>A0A0J8DRV9_BETVV</name>
<feature type="non-terminal residue" evidence="1">
    <location>
        <position position="38"/>
    </location>
</feature>
<sequence>MIEVLDDVCCICWKPIISCKPFTVQDVESEIKANRVLL</sequence>
<dbReference type="Proteomes" id="UP000035740">
    <property type="component" value="Unassembled WGS sequence"/>
</dbReference>
<organism evidence="1 2">
    <name type="scientific">Beta vulgaris subsp. vulgaris</name>
    <name type="common">Beet</name>
    <dbReference type="NCBI Taxonomy" id="3555"/>
    <lineage>
        <taxon>Eukaryota</taxon>
        <taxon>Viridiplantae</taxon>
        <taxon>Streptophyta</taxon>
        <taxon>Embryophyta</taxon>
        <taxon>Tracheophyta</taxon>
        <taxon>Spermatophyta</taxon>
        <taxon>Magnoliopsida</taxon>
        <taxon>eudicotyledons</taxon>
        <taxon>Gunneridae</taxon>
        <taxon>Pentapetalae</taxon>
        <taxon>Caryophyllales</taxon>
        <taxon>Chenopodiaceae</taxon>
        <taxon>Betoideae</taxon>
        <taxon>Beta</taxon>
    </lineage>
</organism>
<reference evidence="1 2" key="1">
    <citation type="journal article" date="2014" name="Nature">
        <title>The genome of the recently domesticated crop plant sugar beet (Beta vulgaris).</title>
        <authorList>
            <person name="Dohm J.C."/>
            <person name="Minoche A.E."/>
            <person name="Holtgrawe D."/>
            <person name="Capella-Gutierrez S."/>
            <person name="Zakrzewski F."/>
            <person name="Tafer H."/>
            <person name="Rupp O."/>
            <person name="Sorensen T.R."/>
            <person name="Stracke R."/>
            <person name="Reinhardt R."/>
            <person name="Goesmann A."/>
            <person name="Kraft T."/>
            <person name="Schulz B."/>
            <person name="Stadler P.F."/>
            <person name="Schmidt T."/>
            <person name="Gabaldon T."/>
            <person name="Lehrach H."/>
            <person name="Weisshaar B."/>
            <person name="Himmelbauer H."/>
        </authorList>
    </citation>
    <scope>NUCLEOTIDE SEQUENCE [LARGE SCALE GENOMIC DNA]</scope>
    <source>
        <tissue evidence="1">Taproot</tissue>
    </source>
</reference>